<protein>
    <submittedName>
        <fullName evidence="2">YnaJ</fullName>
    </submittedName>
</protein>
<gene>
    <name evidence="2" type="primary">ynaJ</name>
    <name evidence="2" type="ORF">EcWSU1_03107</name>
</gene>
<dbReference type="HOGENOM" id="CLU_168864_0_0_6"/>
<dbReference type="Pfam" id="PF10749">
    <property type="entry name" value="DUF2534"/>
    <property type="match status" value="1"/>
</dbReference>
<evidence type="ECO:0000313" key="3">
    <source>
        <dbReference type="Proteomes" id="UP000007838"/>
    </source>
</evidence>
<evidence type="ECO:0000313" key="2">
    <source>
        <dbReference type="EMBL" id="AEW74535.1"/>
    </source>
</evidence>
<keyword evidence="1" id="KW-0472">Membrane</keyword>
<keyword evidence="1" id="KW-1133">Transmembrane helix</keyword>
<feature type="transmembrane region" description="Helical" evidence="1">
    <location>
        <begin position="44"/>
        <end position="68"/>
    </location>
</feature>
<dbReference type="Proteomes" id="UP000007838">
    <property type="component" value="Chromosome"/>
</dbReference>
<reference evidence="2 3" key="1">
    <citation type="journal article" date="2011" name="Stand. Genomic Sci.">
        <title>Complete genome of the onion pathogen Enterobacter cloacae EcWSU1.</title>
        <authorList>
            <person name="Humann J.L."/>
            <person name="Wildung M."/>
            <person name="Cheng C.H."/>
            <person name="Lee T."/>
            <person name="Stewart J.E."/>
            <person name="Drew J.C."/>
            <person name="Triplett E.W."/>
            <person name="Main D."/>
            <person name="Schroeder B.K."/>
        </authorList>
    </citation>
    <scope>NUCLEOTIDE SEQUENCE [LARGE SCALE GENOMIC DNA]</scope>
    <source>
        <strain evidence="2 3">EcWSU1</strain>
    </source>
</reference>
<dbReference type="InterPro" id="IPR019685">
    <property type="entry name" value="DUF2534"/>
</dbReference>
<sequence length="116" mass="12939">MVVCTALESGGRSCYFKRHIMLFICEGKREMVRAKLKTPEGRKFLLALLVVFMIAAACVGRATIVGVIEQYNIPLSAWTTSMYVLQSAMIFVYSLVFTVLLAIPLGIFFLGGRDKH</sequence>
<dbReference type="eggNOG" id="COG3182">
    <property type="taxonomic scope" value="Bacteria"/>
</dbReference>
<evidence type="ECO:0000256" key="1">
    <source>
        <dbReference type="SAM" id="Phobius"/>
    </source>
</evidence>
<dbReference type="EMBL" id="CP002886">
    <property type="protein sequence ID" value="AEW74535.1"/>
    <property type="molecule type" value="Genomic_DNA"/>
</dbReference>
<feature type="transmembrane region" description="Helical" evidence="1">
    <location>
        <begin position="88"/>
        <end position="110"/>
    </location>
</feature>
<dbReference type="AlphaFoldDB" id="G8LKM4"/>
<organism evidence="2 3">
    <name type="scientific">Enterobacter ludwigii</name>
    <dbReference type="NCBI Taxonomy" id="299767"/>
    <lineage>
        <taxon>Bacteria</taxon>
        <taxon>Pseudomonadati</taxon>
        <taxon>Pseudomonadota</taxon>
        <taxon>Gammaproteobacteria</taxon>
        <taxon>Enterobacterales</taxon>
        <taxon>Enterobacteriaceae</taxon>
        <taxon>Enterobacter</taxon>
        <taxon>Enterobacter cloacae complex</taxon>
    </lineage>
</organism>
<accession>G8LKM4</accession>
<proteinExistence type="predicted"/>
<keyword evidence="1" id="KW-0812">Transmembrane</keyword>
<name>G8LKM4_9ENTR</name>
<dbReference type="KEGG" id="eec:EcWSU1_03107"/>